<evidence type="ECO:0000256" key="1">
    <source>
        <dbReference type="ARBA" id="ARBA00022555"/>
    </source>
</evidence>
<evidence type="ECO:0000313" key="8">
    <source>
        <dbReference type="Proteomes" id="UP000249081"/>
    </source>
</evidence>
<reference evidence="7 8" key="2">
    <citation type="submission" date="2018-06" db="EMBL/GenBank/DDBJ databases">
        <title>Metagenomic assembly of (sub)arctic Cyanobacteria and their associated microbiome from non-axenic cultures.</title>
        <authorList>
            <person name="Baurain D."/>
        </authorList>
    </citation>
    <scope>NUCLEOTIDE SEQUENCE [LARGE SCALE GENOMIC DNA]</scope>
    <source>
        <strain evidence="7">ULC041bin1</strain>
    </source>
</reference>
<dbReference type="PANTHER" id="PTHR10631">
    <property type="entry name" value="N 2 ,N 2 -DIMETHYLGUANOSINE TRNA METHYLTRANSFERASE"/>
    <property type="match status" value="1"/>
</dbReference>
<evidence type="ECO:0000256" key="4">
    <source>
        <dbReference type="ARBA" id="ARBA00022691"/>
    </source>
</evidence>
<proteinExistence type="predicted"/>
<dbReference type="SUPFAM" id="SSF53335">
    <property type="entry name" value="S-adenosyl-L-methionine-dependent methyltransferases"/>
    <property type="match status" value="1"/>
</dbReference>
<evidence type="ECO:0000256" key="3">
    <source>
        <dbReference type="ARBA" id="ARBA00022679"/>
    </source>
</evidence>
<dbReference type="Pfam" id="PF02005">
    <property type="entry name" value="TRM"/>
    <property type="match status" value="1"/>
</dbReference>
<keyword evidence="1" id="KW-0820">tRNA-binding</keyword>
<dbReference type="InterPro" id="IPR029063">
    <property type="entry name" value="SAM-dependent_MTases_sf"/>
</dbReference>
<keyword evidence="3 7" id="KW-0808">Transferase</keyword>
<keyword evidence="6" id="KW-0694">RNA-binding</keyword>
<dbReference type="InterPro" id="IPR042296">
    <property type="entry name" value="tRNA_met_Trm1_C"/>
</dbReference>
<dbReference type="GO" id="GO:0000049">
    <property type="term" value="F:tRNA binding"/>
    <property type="evidence" value="ECO:0007669"/>
    <property type="project" value="UniProtKB-KW"/>
</dbReference>
<comment type="caution">
    <text evidence="7">The sequence shown here is derived from an EMBL/GenBank/DDBJ whole genome shotgun (WGS) entry which is preliminary data.</text>
</comment>
<reference evidence="8" key="1">
    <citation type="submission" date="2018-04" db="EMBL/GenBank/DDBJ databases">
        <authorList>
            <person name="Cornet L."/>
        </authorList>
    </citation>
    <scope>NUCLEOTIDE SEQUENCE [LARGE SCALE GENOMIC DNA]</scope>
</reference>
<evidence type="ECO:0000256" key="2">
    <source>
        <dbReference type="ARBA" id="ARBA00022603"/>
    </source>
</evidence>
<keyword evidence="2 7" id="KW-0489">Methyltransferase</keyword>
<evidence type="ECO:0000256" key="6">
    <source>
        <dbReference type="ARBA" id="ARBA00022884"/>
    </source>
</evidence>
<evidence type="ECO:0000256" key="5">
    <source>
        <dbReference type="ARBA" id="ARBA00022694"/>
    </source>
</evidence>
<dbReference type="GO" id="GO:0002940">
    <property type="term" value="P:tRNA N2-guanine methylation"/>
    <property type="evidence" value="ECO:0007669"/>
    <property type="project" value="TreeGrafter"/>
</dbReference>
<keyword evidence="5" id="KW-0819">tRNA processing</keyword>
<name>A0A2W4VWB2_9CYAN</name>
<organism evidence="7 8">
    <name type="scientific">Shackletoniella antarctica</name>
    <dbReference type="NCBI Taxonomy" id="268115"/>
    <lineage>
        <taxon>Bacteria</taxon>
        <taxon>Bacillati</taxon>
        <taxon>Cyanobacteriota</taxon>
        <taxon>Cyanophyceae</taxon>
        <taxon>Oculatellales</taxon>
        <taxon>Oculatellaceae</taxon>
        <taxon>Shackletoniella</taxon>
    </lineage>
</organism>
<dbReference type="AlphaFoldDB" id="A0A2W4VWB2"/>
<sequence length="371" mass="40845">MPETALHHEGKATFALGAAFYRPQSVIARDLAMLAAAVYRQRHGRLQVLDAMTGCGVRPLRYVLEAGADWVWANEGNPDLAKVLQANLAVLPAATYRLTHQDANRVFFSCYQQRDFYDLVDIDNFGSPAPYVSNGLWATKLGGMLYLTSTDGRATSGHDPERSLKTYGAWARSHPAAHEQGLRLLIGHAAQTAAARGLGIEPVFSLFTGQVHRVMVRLVSKPTLSDATYGFVAYCHGCGHFQTVDWRHLGRVNCLCRAQDAAVLSGPMWLGPLHDGATLEAMQALATDWGWRRQGKLLAIMTQEIDLPPYYYSLGEIGRRGQMDIPNRDRLIAALHAQGHRAVVPSMDWQGIKTDAAFGDCVSIAKQFPFL</sequence>
<dbReference type="InterPro" id="IPR002905">
    <property type="entry name" value="Trm1"/>
</dbReference>
<dbReference type="EMBL" id="QBMN01000128">
    <property type="protein sequence ID" value="PZO37123.1"/>
    <property type="molecule type" value="Genomic_DNA"/>
</dbReference>
<dbReference type="PROSITE" id="PS51626">
    <property type="entry name" value="SAM_MT_TRM1"/>
    <property type="match status" value="1"/>
</dbReference>
<gene>
    <name evidence="7" type="ORF">DCF17_16350</name>
</gene>
<dbReference type="GO" id="GO:0016423">
    <property type="term" value="F:tRNA (guanine) methyltransferase activity"/>
    <property type="evidence" value="ECO:0007669"/>
    <property type="project" value="InterPro"/>
</dbReference>
<dbReference type="Gene3D" id="3.40.50.150">
    <property type="entry name" value="Vaccinia Virus protein VP39"/>
    <property type="match status" value="1"/>
</dbReference>
<dbReference type="PANTHER" id="PTHR10631:SF9">
    <property type="entry name" value="TRNA (GUANINE(26)-N(2))-DIMETHYLTRANSFERASE"/>
    <property type="match status" value="1"/>
</dbReference>
<accession>A0A2W4VWB2</accession>
<dbReference type="Gene3D" id="3.30.56.70">
    <property type="entry name" value="N2,N2-dimethylguanosine tRNA methyltransferase, C-terminal domain"/>
    <property type="match status" value="1"/>
</dbReference>
<protein>
    <submittedName>
        <fullName evidence="7">tRNA (Guanine-N1)-methyltransferase</fullName>
    </submittedName>
</protein>
<dbReference type="Proteomes" id="UP000249081">
    <property type="component" value="Unassembled WGS sequence"/>
</dbReference>
<keyword evidence="4" id="KW-0949">S-adenosyl-L-methionine</keyword>
<evidence type="ECO:0000313" key="7">
    <source>
        <dbReference type="EMBL" id="PZO37123.1"/>
    </source>
</evidence>